<dbReference type="EnsemblPlants" id="AVESA.00010b.r2.4DG0762560.1">
    <property type="protein sequence ID" value="AVESA.00010b.r2.4DG0762560.1.CDS.1"/>
    <property type="gene ID" value="AVESA.00010b.r2.4DG0762560"/>
</dbReference>
<evidence type="ECO:0000313" key="1">
    <source>
        <dbReference type="EnsemblPlants" id="AVESA.00010b.r2.4DG0762560.1.CDS.1"/>
    </source>
</evidence>
<reference evidence="1" key="1">
    <citation type="submission" date="2021-05" db="EMBL/GenBank/DDBJ databases">
        <authorList>
            <person name="Scholz U."/>
            <person name="Mascher M."/>
            <person name="Fiebig A."/>
        </authorList>
    </citation>
    <scope>NUCLEOTIDE SEQUENCE [LARGE SCALE GENOMIC DNA]</scope>
</reference>
<sequence length="955" mass="105011">MGAAPGSCSHAPAASSYLLIILAVAATTTCSQVTAGSCIEVERAALLSFKASITSDSADILGSWQGHDCCQWGRVRCNNGTGHVAKLDLRNRLPFSADGLHGEISSSLFTLRHLKHLDLSGNFYLEFKASRVPPPPQIGNLSKLVYLDISNTGAFSPLDISWLSGMHSLEYLDTSFVDLRASDNWVHTVNTLPNLVTLKLSGCSLITSSTPPPMHLNLTVLEELDLSGNYLNQNALNLFRDSSSLKRLSMSNCELSTTFPDELGNLTSLETLDMQGNNLKGMIPATFKNLCNLRYLYLGQNNISGDITDLIGRLSNCSSENLQELVLMDANITGTSLQSVLNLANLERFDANSNHLSGSVPAAIGTLTELTFLDLGNNNLSGVISEDHFAGLTNLDYIDLSHNSLEFIVDLTWNPPFSLLVASFASFHLGPWFPDWLQWQKTIIRLDISNTGLISRIPNWFWTTFSDAADLNISFNQISGKLLLNMDFMAVETLALQSNNLTGLIPQLPETIQVLDISRNSLTGFAPVMFQVPSLQIAILFSNSITGTIPKLICQWPELRTLDLSNNFLVGELPDCGREELKEGRPSSTNSSTINGRSSFGFKIRTLLLSNNSLSGGFPIFLRQCQYLFFLDLTQNKFSGNLPSWIGEDMPSLLMLRLRSNNFSGQIPIETTKLVGLHILDLSDNNFSGHIPHSLGNLKALNGTADPLDPLTENPFQEIYLMDLRYSVLGVSNGILSVTIKGQVLDYRQNIIYLMSIDLSSNSLTGQIPDEISSLAGLVNLNLSSNLLSGNIPRKIGNLRSLESLDLSNNQLSGKIPLDLLDLTLLSYLNVSYNNLSGRIPTGHQLDTLGRDDPASMYIGNPGLCGRPVPRQCPGDQPTQGGDPISWHESGPSRMDFLLGSIVGFVAGIWIVFSCLLFIKRRRYAYFRLLDRVYDRGYVMCILTWRKWFKNTGAE</sequence>
<accession>A0ACD5X9X3</accession>
<evidence type="ECO:0000313" key="2">
    <source>
        <dbReference type="Proteomes" id="UP001732700"/>
    </source>
</evidence>
<name>A0ACD5X9X3_AVESA</name>
<protein>
    <submittedName>
        <fullName evidence="1">Uncharacterized protein</fullName>
    </submittedName>
</protein>
<proteinExistence type="predicted"/>
<organism evidence="1 2">
    <name type="scientific">Avena sativa</name>
    <name type="common">Oat</name>
    <dbReference type="NCBI Taxonomy" id="4498"/>
    <lineage>
        <taxon>Eukaryota</taxon>
        <taxon>Viridiplantae</taxon>
        <taxon>Streptophyta</taxon>
        <taxon>Embryophyta</taxon>
        <taxon>Tracheophyta</taxon>
        <taxon>Spermatophyta</taxon>
        <taxon>Magnoliopsida</taxon>
        <taxon>Liliopsida</taxon>
        <taxon>Poales</taxon>
        <taxon>Poaceae</taxon>
        <taxon>BOP clade</taxon>
        <taxon>Pooideae</taxon>
        <taxon>Poodae</taxon>
        <taxon>Poeae</taxon>
        <taxon>Poeae Chloroplast Group 1 (Aveneae type)</taxon>
        <taxon>Aveninae</taxon>
        <taxon>Avena</taxon>
    </lineage>
</organism>
<keyword evidence="2" id="KW-1185">Reference proteome</keyword>
<dbReference type="Proteomes" id="UP001732700">
    <property type="component" value="Chromosome 4D"/>
</dbReference>
<reference evidence="1" key="2">
    <citation type="submission" date="2025-09" db="UniProtKB">
        <authorList>
            <consortium name="EnsemblPlants"/>
        </authorList>
    </citation>
    <scope>IDENTIFICATION</scope>
</reference>